<organism evidence="2 3">
    <name type="scientific">Halanaerobacter jeridensis</name>
    <dbReference type="NCBI Taxonomy" id="706427"/>
    <lineage>
        <taxon>Bacteria</taxon>
        <taxon>Bacillati</taxon>
        <taxon>Bacillota</taxon>
        <taxon>Clostridia</taxon>
        <taxon>Halanaerobiales</taxon>
        <taxon>Halobacteroidaceae</taxon>
        <taxon>Halanaerobacter</taxon>
    </lineage>
</organism>
<evidence type="ECO:0000313" key="3">
    <source>
        <dbReference type="Proteomes" id="UP000774000"/>
    </source>
</evidence>
<keyword evidence="1" id="KW-1133">Transmembrane helix</keyword>
<comment type="caution">
    <text evidence="2">The sequence shown here is derived from an EMBL/GenBank/DDBJ whole genome shotgun (WGS) entry which is preliminary data.</text>
</comment>
<sequence>MGELKMKTKKKLLIVVVVLLFLVLLTGIYGLLKPLPEGVALQSKRYKNSSVEFLYDLTYQKQGEKVYEQEIFSKIFEIIEEAEKTIVVDMFLFNGQYADHYDFPDLSNQLTKKLIDKKKNDPGVKIFFITDEINTFYGSY</sequence>
<dbReference type="Proteomes" id="UP000774000">
    <property type="component" value="Unassembled WGS sequence"/>
</dbReference>
<keyword evidence="1" id="KW-0472">Membrane</keyword>
<keyword evidence="1" id="KW-0812">Transmembrane</keyword>
<dbReference type="EMBL" id="JAFBDQ010000003">
    <property type="protein sequence ID" value="MBM7555886.1"/>
    <property type="molecule type" value="Genomic_DNA"/>
</dbReference>
<evidence type="ECO:0000313" key="2">
    <source>
        <dbReference type="EMBL" id="MBM7555886.1"/>
    </source>
</evidence>
<dbReference type="Gene3D" id="3.30.870.10">
    <property type="entry name" value="Endonuclease Chain A"/>
    <property type="match status" value="1"/>
</dbReference>
<dbReference type="SUPFAM" id="SSF56024">
    <property type="entry name" value="Phospholipase D/nuclease"/>
    <property type="match status" value="1"/>
</dbReference>
<evidence type="ECO:0008006" key="4">
    <source>
        <dbReference type="Google" id="ProtNLM"/>
    </source>
</evidence>
<feature type="transmembrane region" description="Helical" evidence="1">
    <location>
        <begin position="12"/>
        <end position="32"/>
    </location>
</feature>
<name>A0A938XQU4_9FIRM</name>
<gene>
    <name evidence="2" type="ORF">JOC47_000720</name>
</gene>
<evidence type="ECO:0000256" key="1">
    <source>
        <dbReference type="SAM" id="Phobius"/>
    </source>
</evidence>
<protein>
    <recommendedName>
        <fullName evidence="4">Phospholipase</fullName>
    </recommendedName>
</protein>
<reference evidence="2" key="1">
    <citation type="submission" date="2021-01" db="EMBL/GenBank/DDBJ databases">
        <title>Genomic Encyclopedia of Type Strains, Phase IV (KMG-IV): sequencing the most valuable type-strain genomes for metagenomic binning, comparative biology and taxonomic classification.</title>
        <authorList>
            <person name="Goeker M."/>
        </authorList>
    </citation>
    <scope>NUCLEOTIDE SEQUENCE</scope>
    <source>
        <strain evidence="2">DSM 23230</strain>
    </source>
</reference>
<accession>A0A938XQU4</accession>
<keyword evidence="3" id="KW-1185">Reference proteome</keyword>
<proteinExistence type="predicted"/>
<dbReference type="AlphaFoldDB" id="A0A938XQU4"/>